<evidence type="ECO:0000256" key="9">
    <source>
        <dbReference type="ARBA" id="ARBA00022792"/>
    </source>
</evidence>
<evidence type="ECO:0000256" key="15">
    <source>
        <dbReference type="PIRSR" id="PIRSR602326-1"/>
    </source>
</evidence>
<dbReference type="GO" id="GO:0020037">
    <property type="term" value="F:heme binding"/>
    <property type="evidence" value="ECO:0007669"/>
    <property type="project" value="InterPro"/>
</dbReference>
<sequence>KRHLREVLIFCFKWKKTAAEAHRMLVEFMVIVLLPIKHAENSFDAFKVIILNVEDKERSGGLRAFENKELQALVDEDPCRTQKQLAEVLNCAQSVISKKEVFLHRIVTDDIEDGPDEEGNYYMRPGRLSDLLPLPYPNEEAAKAANFGAYPPDLTYIICARRNGRNYLFSLLTGWREPPAGIFLSDQQYFNIYFPGNVMSMAQMLSTGVVEYDDGTPSTISQMAKDIVEFLSWTSSQEFDVRKRMFIKAVGICILLLASVGHYMRFVWSHHRSRQIAYIPKKKY</sequence>
<evidence type="ECO:0000256" key="11">
    <source>
        <dbReference type="ARBA" id="ARBA00022989"/>
    </source>
</evidence>
<dbReference type="GO" id="GO:0005743">
    <property type="term" value="C:mitochondrial inner membrane"/>
    <property type="evidence" value="ECO:0007669"/>
    <property type="project" value="UniProtKB-SubCell"/>
</dbReference>
<dbReference type="GO" id="GO:0009055">
    <property type="term" value="F:electron transfer activity"/>
    <property type="evidence" value="ECO:0007669"/>
    <property type="project" value="InterPro"/>
</dbReference>
<evidence type="ECO:0000256" key="5">
    <source>
        <dbReference type="ARBA" id="ARBA00022617"/>
    </source>
</evidence>
<comment type="similarity">
    <text evidence="3">Belongs to the cytochrome c family.</text>
</comment>
<evidence type="ECO:0000256" key="8">
    <source>
        <dbReference type="ARBA" id="ARBA00022723"/>
    </source>
</evidence>
<evidence type="ECO:0000256" key="12">
    <source>
        <dbReference type="ARBA" id="ARBA00023004"/>
    </source>
</evidence>
<keyword evidence="4" id="KW-0813">Transport</keyword>
<dbReference type="Gene3D" id="1.20.5.100">
    <property type="entry name" value="Cytochrome c1, transmembrane anchor, C-terminal"/>
    <property type="match status" value="1"/>
</dbReference>
<dbReference type="Pfam" id="PF02167">
    <property type="entry name" value="Cytochrom_C1"/>
    <property type="match status" value="1"/>
</dbReference>
<keyword evidence="13" id="KW-0496">Mitochondrion</keyword>
<comment type="subcellular location">
    <subcellularLocation>
        <location evidence="2">Mitochondrion inner membrane</location>
    </subcellularLocation>
</comment>
<gene>
    <name evidence="18" type="ORF">ALC62_07313</name>
</gene>
<dbReference type="PANTHER" id="PTHR10266">
    <property type="entry name" value="CYTOCHROME C1"/>
    <property type="match status" value="1"/>
</dbReference>
<evidence type="ECO:0000256" key="1">
    <source>
        <dbReference type="ARBA" id="ARBA00002555"/>
    </source>
</evidence>
<comment type="function">
    <text evidence="1">Electron carrier protein. The oxidized form of the cytochrome c heme group can accept an electron from the heme group of the cytochrome c1 subunit of cytochrome reductase. Cytochrome c then transfers this electron to the cytochrome oxidase complex, the final protein carrier in the mitochondrial electron-transport chain.</text>
</comment>
<dbReference type="InterPro" id="IPR036909">
    <property type="entry name" value="Cyt_c-like_dom_sf"/>
</dbReference>
<dbReference type="Pfam" id="PF17906">
    <property type="entry name" value="HTH_48"/>
    <property type="match status" value="1"/>
</dbReference>
<evidence type="ECO:0000256" key="3">
    <source>
        <dbReference type="ARBA" id="ARBA00006488"/>
    </source>
</evidence>
<evidence type="ECO:0000256" key="2">
    <source>
        <dbReference type="ARBA" id="ARBA00004273"/>
    </source>
</evidence>
<keyword evidence="10" id="KW-0249">Electron transport</keyword>
<keyword evidence="9" id="KW-0999">Mitochondrion inner membrane</keyword>
<keyword evidence="11 16" id="KW-1133">Transmembrane helix</keyword>
<feature type="binding site" description="covalent" evidence="15">
    <location>
        <position position="201"/>
    </location>
    <ligand>
        <name>heme c</name>
        <dbReference type="ChEBI" id="CHEBI:61717"/>
    </ligand>
</feature>
<evidence type="ECO:0000313" key="19">
    <source>
        <dbReference type="Proteomes" id="UP000078542"/>
    </source>
</evidence>
<keyword evidence="7 16" id="KW-0812">Transmembrane</keyword>
<dbReference type="AlphaFoldDB" id="A0A195CM82"/>
<keyword evidence="6" id="KW-0679">Respiratory chain</keyword>
<feature type="transmembrane region" description="Helical" evidence="16">
    <location>
        <begin position="245"/>
        <end position="264"/>
    </location>
</feature>
<evidence type="ECO:0000256" key="4">
    <source>
        <dbReference type="ARBA" id="ARBA00022448"/>
    </source>
</evidence>
<name>A0A195CM82_9HYME</name>
<dbReference type="SUPFAM" id="SSF46626">
    <property type="entry name" value="Cytochrome c"/>
    <property type="match status" value="1"/>
</dbReference>
<dbReference type="InterPro" id="IPR002326">
    <property type="entry name" value="Cyt_c1"/>
</dbReference>
<dbReference type="Gene3D" id="1.10.10.1450">
    <property type="match status" value="1"/>
</dbReference>
<evidence type="ECO:0000259" key="17">
    <source>
        <dbReference type="Pfam" id="PF17906"/>
    </source>
</evidence>
<keyword evidence="19" id="KW-1185">Reference proteome</keyword>
<evidence type="ECO:0000256" key="6">
    <source>
        <dbReference type="ARBA" id="ARBA00022660"/>
    </source>
</evidence>
<dbReference type="GO" id="GO:0006122">
    <property type="term" value="P:mitochondrial electron transport, ubiquinol to cytochrome c"/>
    <property type="evidence" value="ECO:0007669"/>
    <property type="project" value="TreeGrafter"/>
</dbReference>
<keyword evidence="14 16" id="KW-0472">Membrane</keyword>
<dbReference type="PANTHER" id="PTHR10266:SF3">
    <property type="entry name" value="CYTOCHROME C1, HEME PROTEIN, MITOCHONDRIAL"/>
    <property type="match status" value="1"/>
</dbReference>
<keyword evidence="5 15" id="KW-0349">Heme</keyword>
<reference evidence="18 19" key="1">
    <citation type="submission" date="2016-03" db="EMBL/GenBank/DDBJ databases">
        <title>Cyphomyrmex costatus WGS genome.</title>
        <authorList>
            <person name="Nygaard S."/>
            <person name="Hu H."/>
            <person name="Boomsma J."/>
            <person name="Zhang G."/>
        </authorList>
    </citation>
    <scope>NUCLEOTIDE SEQUENCE [LARGE SCALE GENOMIC DNA]</scope>
    <source>
        <strain evidence="18">MS0001</strain>
        <tissue evidence="18">Whole body</tissue>
    </source>
</reference>
<keyword evidence="12 15" id="KW-0408">Iron</keyword>
<dbReference type="InterPro" id="IPR021157">
    <property type="entry name" value="Cyt_c1_TM_anchor_C"/>
</dbReference>
<dbReference type="SUPFAM" id="SSF81496">
    <property type="entry name" value="Cytochrome c1 subunit of cytochrome bc1 complex (Ubiquinol-cytochrome c reductase), transmembrane anchor"/>
    <property type="match status" value="1"/>
</dbReference>
<dbReference type="Proteomes" id="UP000078542">
    <property type="component" value="Unassembled WGS sequence"/>
</dbReference>
<keyword evidence="8 15" id="KW-0479">Metal-binding</keyword>
<evidence type="ECO:0000256" key="7">
    <source>
        <dbReference type="ARBA" id="ARBA00022692"/>
    </source>
</evidence>
<comment type="cofactor">
    <cofactor evidence="15">
        <name>heme c</name>
        <dbReference type="ChEBI" id="CHEBI:61717"/>
    </cofactor>
    <text evidence="15">Binds 1 heme c group covalently per subunit.</text>
</comment>
<evidence type="ECO:0000256" key="13">
    <source>
        <dbReference type="ARBA" id="ARBA00023128"/>
    </source>
</evidence>
<evidence type="ECO:0000313" key="18">
    <source>
        <dbReference type="EMBL" id="KYN01841.1"/>
    </source>
</evidence>
<accession>A0A195CM82</accession>
<dbReference type="Gene3D" id="1.10.760.10">
    <property type="entry name" value="Cytochrome c-like domain"/>
    <property type="match status" value="1"/>
</dbReference>
<dbReference type="GO" id="GO:0046872">
    <property type="term" value="F:metal ion binding"/>
    <property type="evidence" value="ECO:0007669"/>
    <property type="project" value="UniProtKB-KW"/>
</dbReference>
<feature type="domain" description="Mos1 transposase HTH" evidence="17">
    <location>
        <begin position="1"/>
        <end position="29"/>
    </location>
</feature>
<protein>
    <submittedName>
        <fullName evidence="18">Cytochrome c1-2, heme protein, mitochondrial</fullName>
    </submittedName>
</protein>
<evidence type="ECO:0000256" key="14">
    <source>
        <dbReference type="ARBA" id="ARBA00023136"/>
    </source>
</evidence>
<organism evidence="18 19">
    <name type="scientific">Cyphomyrmex costatus</name>
    <dbReference type="NCBI Taxonomy" id="456900"/>
    <lineage>
        <taxon>Eukaryota</taxon>
        <taxon>Metazoa</taxon>
        <taxon>Ecdysozoa</taxon>
        <taxon>Arthropoda</taxon>
        <taxon>Hexapoda</taxon>
        <taxon>Insecta</taxon>
        <taxon>Pterygota</taxon>
        <taxon>Neoptera</taxon>
        <taxon>Endopterygota</taxon>
        <taxon>Hymenoptera</taxon>
        <taxon>Apocrita</taxon>
        <taxon>Aculeata</taxon>
        <taxon>Formicoidea</taxon>
        <taxon>Formicidae</taxon>
        <taxon>Myrmicinae</taxon>
        <taxon>Cyphomyrmex</taxon>
    </lineage>
</organism>
<evidence type="ECO:0000256" key="16">
    <source>
        <dbReference type="SAM" id="Phobius"/>
    </source>
</evidence>
<feature type="non-terminal residue" evidence="18">
    <location>
        <position position="1"/>
    </location>
</feature>
<proteinExistence type="inferred from homology"/>
<dbReference type="EMBL" id="KQ977574">
    <property type="protein sequence ID" value="KYN01841.1"/>
    <property type="molecule type" value="Genomic_DNA"/>
</dbReference>
<dbReference type="STRING" id="456900.A0A195CM82"/>
<evidence type="ECO:0000256" key="10">
    <source>
        <dbReference type="ARBA" id="ARBA00022982"/>
    </source>
</evidence>
<dbReference type="InterPro" id="IPR041426">
    <property type="entry name" value="Mos1_HTH"/>
</dbReference>
<dbReference type="PRINTS" id="PR00603">
    <property type="entry name" value="CYTOCHROMEC1"/>
</dbReference>